<name>A0AAI8C868_9FLAO</name>
<evidence type="ECO:0000313" key="2">
    <source>
        <dbReference type="Proteomes" id="UP000069030"/>
    </source>
</evidence>
<dbReference type="SUPFAM" id="SSF54427">
    <property type="entry name" value="NTF2-like"/>
    <property type="match status" value="1"/>
</dbReference>
<organism evidence="1 2">
    <name type="scientific">Myroides odoratimimus</name>
    <dbReference type="NCBI Taxonomy" id="76832"/>
    <lineage>
        <taxon>Bacteria</taxon>
        <taxon>Pseudomonadati</taxon>
        <taxon>Bacteroidota</taxon>
        <taxon>Flavobacteriia</taxon>
        <taxon>Flavobacteriales</taxon>
        <taxon>Flavobacteriaceae</taxon>
        <taxon>Myroides</taxon>
    </lineage>
</organism>
<dbReference type="EMBL" id="CP013690">
    <property type="protein sequence ID" value="ALU27938.1"/>
    <property type="molecule type" value="Genomic_DNA"/>
</dbReference>
<protein>
    <submittedName>
        <fullName evidence="1">Uncharacterized protein</fullName>
    </submittedName>
</protein>
<dbReference type="AlphaFoldDB" id="A0AAI8C868"/>
<dbReference type="Gene3D" id="3.10.450.50">
    <property type="match status" value="1"/>
</dbReference>
<sequence length="72" mass="8475">MDNNNLDIVKRYYELVNKGDFGEDTYYKLFAEDVELFYLKYGFDKGRDGIARFTKQIGQLILLPLKSRSLTL</sequence>
<reference evidence="1 2" key="1">
    <citation type="journal article" date="2016" name="J. Zhejiang Univ. Sci. B">
        <title>Antibiotic resistance mechanisms of Myroides sp.</title>
        <authorList>
            <person name="Hu S."/>
            <person name="Yuan S."/>
            <person name="Qu H."/>
            <person name="Jiang T."/>
            <person name="Zhou Y."/>
            <person name="Wang M."/>
            <person name="Ming D."/>
        </authorList>
    </citation>
    <scope>NUCLEOTIDE SEQUENCE [LARGE SCALE GENOMIC DNA]</scope>
    <source>
        <strain evidence="1 2">PR63039</strain>
    </source>
</reference>
<dbReference type="InterPro" id="IPR032710">
    <property type="entry name" value="NTF2-like_dom_sf"/>
</dbReference>
<dbReference type="Proteomes" id="UP000069030">
    <property type="component" value="Chromosome"/>
</dbReference>
<evidence type="ECO:0000313" key="1">
    <source>
        <dbReference type="EMBL" id="ALU27938.1"/>
    </source>
</evidence>
<accession>A0AAI8C868</accession>
<dbReference type="KEGG" id="mod:AS202_18075"/>
<gene>
    <name evidence="1" type="ORF">AS202_18075</name>
</gene>
<proteinExistence type="predicted"/>
<dbReference type="RefSeq" id="WP_006258184.1">
    <property type="nucleotide sequence ID" value="NZ_BCMQ01000016.1"/>
</dbReference>